<name>A0A6N2N9C9_SALVM</name>
<dbReference type="AlphaFoldDB" id="A0A6N2N9C9"/>
<evidence type="ECO:0000313" key="1">
    <source>
        <dbReference type="EMBL" id="VFU63646.1"/>
    </source>
</evidence>
<proteinExistence type="predicted"/>
<sequence length="65" mass="6995">MSNWGKKPLTISTFNPVLKIGRTELGGLGWSARDVDDTWTISLLMKLAPPLSPLPGKVDTEAGES</sequence>
<reference evidence="1" key="1">
    <citation type="submission" date="2019-03" db="EMBL/GenBank/DDBJ databases">
        <authorList>
            <person name="Mank J."/>
            <person name="Almeida P."/>
        </authorList>
    </citation>
    <scope>NUCLEOTIDE SEQUENCE</scope>
    <source>
        <strain evidence="1">78183</strain>
    </source>
</reference>
<protein>
    <submittedName>
        <fullName evidence="1">Uncharacterized protein</fullName>
    </submittedName>
</protein>
<dbReference type="EMBL" id="CAADRP010002218">
    <property type="protein sequence ID" value="VFU63646.1"/>
    <property type="molecule type" value="Genomic_DNA"/>
</dbReference>
<gene>
    <name evidence="1" type="ORF">SVIM_LOCUS485284</name>
</gene>
<accession>A0A6N2N9C9</accession>
<organism evidence="1">
    <name type="scientific">Salix viminalis</name>
    <name type="common">Common osier</name>
    <name type="synonym">Basket willow</name>
    <dbReference type="NCBI Taxonomy" id="40686"/>
    <lineage>
        <taxon>Eukaryota</taxon>
        <taxon>Viridiplantae</taxon>
        <taxon>Streptophyta</taxon>
        <taxon>Embryophyta</taxon>
        <taxon>Tracheophyta</taxon>
        <taxon>Spermatophyta</taxon>
        <taxon>Magnoliopsida</taxon>
        <taxon>eudicotyledons</taxon>
        <taxon>Gunneridae</taxon>
        <taxon>Pentapetalae</taxon>
        <taxon>rosids</taxon>
        <taxon>fabids</taxon>
        <taxon>Malpighiales</taxon>
        <taxon>Salicaceae</taxon>
        <taxon>Saliceae</taxon>
        <taxon>Salix</taxon>
    </lineage>
</organism>